<sequence length="1359" mass="153352">MKTTSEMQKTLQEDKKNRIIELYLREKFRDTFQPTWLDTPDNYRELAKALNFLYNLEDDKLSLTAIGSENEVTRRDYKKHFEKLTVLLDSIVEFSKETPPVALAFNEKEAVLKAIAIKQEGGALSLRDLHAQSSNLGVAEKLLNAELGESEWLSDVDLERALTKLGVKDRVHITRLNPEDIGMILHFERVKHGDGEAPYTIPLLINCGSSGSLRSQGSHWTEALITVDPTGPSITVNYRDSMQTDAENIQHIINEAIRYEETSNVNGVIKQYSAFPNIDEEDIEITVVSDDSQDDTWSCGYRALHNLLSHPNFPTAGINIHAAPWTTIVNCEYASIPLRNAMYRLLLDDLQINEEFFAAMQLDKEAFKHLEDPKTYGLDKGFTDHYLDLLSEHKPKTITSNDYETEYKAIIAAFQEIKFKTDRKPALDQLKKKVNDVAKDDSLSSDAKIFALLDVLANEYNAILGTMGGEGSKLGKSIKQFCDKEFGVILSKGPSYQFKKGGLLLKMVTEIGEKVEKKGGKDSLLPPPKPIVSESTKTSISTPVLGTPKIEMPKTSFSVSRVSSKSEPGQISLLKKQELSRVGTMFGPTQFCYGEKVGGVEPGFRAIDLDEAFFEQLATITLPESETGPVAETYKSLLATIKATDNLKLKQIAFATFINAHVAKPHAKGELHPTITALCEQIKTAVKNNNHLSAWLYKLDYAESGAKKGRIKANVEALREFVGTRLAGIFSDKNQKQEILWMSGPSGPHALLACGWKNDLRELKEFLHGGGAPDWEGVLVDDPKAKIKTSKHIPGLGKNLIFGLAIGDRDGVGKEAQNKGFAGKAFYGFDYGKTYDGESVCGSLKDDFSFYNPGSGAPEMLRGESKIGLYRHIMYRNYSIFNDTQYSDRMEGVHILKKMITGENPSEEILKSYPGLRQELYRIQERTPTTETLLNRLGLIRALCKEGGQYQQLIDNLSVQISTSKLSPFERYFAEIKIDLIKQALETDMNFKELNGYMTLLDGWTKKAAVNNQQILEVFAQRLSLTKEEVNFLDKMEKVFSPTSIVSHEAILNHLRITRPQDRIPFQLTNQKDGTYTLTTSNETVQAQLKDLFGLNCKVTEEGLSFNLTQKELAKLMIDVNRYYEMKKQTLLAKAMYRLETLPRLKETYPTETLLYLRDLLNHEKSEPQKAEISFLWLPDSSLSLHLILKTEEQAKQIQQIFELEETPRLNVITAVEIPCEKLQEKKSVINKYYQSVTGTLVELPNKWETIRSSKEEIDEINEEVSEGHEERFELIKRFQAFKLPKELQDRLGEAINEMSLATVETLLGYNDNTLRDKTNISHIIEEEPEKIVVIPQEIELHDLGSTSTSSKPDSTYYL</sequence>
<accession>A0A0W0VR21</accession>
<evidence type="ECO:0000256" key="1">
    <source>
        <dbReference type="SAM" id="MobiDB-lite"/>
    </source>
</evidence>
<comment type="caution">
    <text evidence="2">The sequence shown here is derived from an EMBL/GenBank/DDBJ whole genome shotgun (WGS) entry which is preliminary data.</text>
</comment>
<name>A0A0W0VR21_9GAMM</name>
<dbReference type="eggNOG" id="ENOG50315VA">
    <property type="taxonomic scope" value="Bacteria"/>
</dbReference>
<evidence type="ECO:0000313" key="2">
    <source>
        <dbReference type="EMBL" id="KTD22233.1"/>
    </source>
</evidence>
<feature type="compositionally biased region" description="Polar residues" evidence="1">
    <location>
        <begin position="533"/>
        <end position="544"/>
    </location>
</feature>
<dbReference type="OrthoDB" id="8645575at2"/>
<protein>
    <recommendedName>
        <fullName evidence="4">Coiled-coil protein</fullName>
    </recommendedName>
</protein>
<feature type="region of interest" description="Disordered" evidence="1">
    <location>
        <begin position="518"/>
        <end position="545"/>
    </location>
</feature>
<evidence type="ECO:0000313" key="3">
    <source>
        <dbReference type="Proteomes" id="UP000054869"/>
    </source>
</evidence>
<organism evidence="2 3">
    <name type="scientific">Legionella lansingensis</name>
    <dbReference type="NCBI Taxonomy" id="45067"/>
    <lineage>
        <taxon>Bacteria</taxon>
        <taxon>Pseudomonadati</taxon>
        <taxon>Pseudomonadota</taxon>
        <taxon>Gammaproteobacteria</taxon>
        <taxon>Legionellales</taxon>
        <taxon>Legionellaceae</taxon>
        <taxon>Legionella</taxon>
    </lineage>
</organism>
<dbReference type="Proteomes" id="UP000054869">
    <property type="component" value="Unassembled WGS sequence"/>
</dbReference>
<dbReference type="EMBL" id="LNYI01000028">
    <property type="protein sequence ID" value="KTD22233.1"/>
    <property type="molecule type" value="Genomic_DNA"/>
</dbReference>
<dbReference type="PATRIC" id="fig|45067.4.peg.1567"/>
<evidence type="ECO:0008006" key="4">
    <source>
        <dbReference type="Google" id="ProtNLM"/>
    </source>
</evidence>
<dbReference type="RefSeq" id="WP_028372643.1">
    <property type="nucleotide sequence ID" value="NZ_CAAAJD010000003.1"/>
</dbReference>
<gene>
    <name evidence="2" type="ORF">Llan_1496</name>
</gene>
<keyword evidence="3" id="KW-1185">Reference proteome</keyword>
<proteinExistence type="predicted"/>
<reference evidence="2 3" key="1">
    <citation type="submission" date="2015-11" db="EMBL/GenBank/DDBJ databases">
        <title>Genomic analysis of 38 Legionella species identifies large and diverse effector repertoires.</title>
        <authorList>
            <person name="Burstein D."/>
            <person name="Amaro F."/>
            <person name="Zusman T."/>
            <person name="Lifshitz Z."/>
            <person name="Cohen O."/>
            <person name="Gilbert J.A."/>
            <person name="Pupko T."/>
            <person name="Shuman H.A."/>
            <person name="Segal G."/>
        </authorList>
    </citation>
    <scope>NUCLEOTIDE SEQUENCE [LARGE SCALE GENOMIC DNA]</scope>
    <source>
        <strain evidence="2 3">ATCC 49751</strain>
    </source>
</reference>